<dbReference type="SUPFAM" id="SSF55729">
    <property type="entry name" value="Acyl-CoA N-acyltransferases (Nat)"/>
    <property type="match status" value="1"/>
</dbReference>
<dbReference type="STRING" id="1255043.TVNIR_1160"/>
<organism evidence="4 5">
    <name type="scientific">Thioalkalivibrio nitratireducens (strain DSM 14787 / UNIQEM 213 / ALEN2)</name>
    <dbReference type="NCBI Taxonomy" id="1255043"/>
    <lineage>
        <taxon>Bacteria</taxon>
        <taxon>Pseudomonadati</taxon>
        <taxon>Pseudomonadota</taxon>
        <taxon>Gammaproteobacteria</taxon>
        <taxon>Chromatiales</taxon>
        <taxon>Ectothiorhodospiraceae</taxon>
        <taxon>Thioalkalivibrio</taxon>
    </lineage>
</organism>
<dbReference type="Pfam" id="PF13420">
    <property type="entry name" value="Acetyltransf_4"/>
    <property type="match status" value="1"/>
</dbReference>
<dbReference type="GO" id="GO:0016747">
    <property type="term" value="F:acyltransferase activity, transferring groups other than amino-acyl groups"/>
    <property type="evidence" value="ECO:0007669"/>
    <property type="project" value="InterPro"/>
</dbReference>
<dbReference type="HOGENOM" id="CLU_013985_4_4_6"/>
<dbReference type="InterPro" id="IPR016181">
    <property type="entry name" value="Acyl_CoA_acyltransferase"/>
</dbReference>
<accession>L0DV16</accession>
<dbReference type="CDD" id="cd04301">
    <property type="entry name" value="NAT_SF"/>
    <property type="match status" value="1"/>
</dbReference>
<evidence type="ECO:0000313" key="5">
    <source>
        <dbReference type="Proteomes" id="UP000010809"/>
    </source>
</evidence>
<proteinExistence type="predicted"/>
<keyword evidence="1" id="KW-0808">Transferase</keyword>
<dbReference type="PROSITE" id="PS51186">
    <property type="entry name" value="GNAT"/>
    <property type="match status" value="1"/>
</dbReference>
<dbReference type="eggNOG" id="COG1247">
    <property type="taxonomic scope" value="Bacteria"/>
</dbReference>
<dbReference type="PATRIC" id="fig|1255043.3.peg.1173"/>
<dbReference type="AlphaFoldDB" id="L0DV16"/>
<dbReference type="Gene3D" id="3.40.630.30">
    <property type="match status" value="1"/>
</dbReference>
<evidence type="ECO:0000313" key="4">
    <source>
        <dbReference type="EMBL" id="AGA32835.1"/>
    </source>
</evidence>
<dbReference type="KEGG" id="tni:TVNIR_1160"/>
<protein>
    <submittedName>
        <fullName evidence="4">Phosphinothricin N-acetyltransferase, putative</fullName>
    </submittedName>
</protein>
<evidence type="ECO:0000259" key="3">
    <source>
        <dbReference type="PROSITE" id="PS51186"/>
    </source>
</evidence>
<reference evidence="4" key="1">
    <citation type="submission" date="2015-12" db="EMBL/GenBank/DDBJ databases">
        <authorList>
            <person name="Tikhonova T.V."/>
            <person name="Pavlov A.R."/>
            <person name="Beletsky A.V."/>
            <person name="Mardanov A.V."/>
            <person name="Sorokin D.Y."/>
            <person name="Ravin N.V."/>
            <person name="Popov V.O."/>
        </authorList>
    </citation>
    <scope>NUCLEOTIDE SEQUENCE</scope>
    <source>
        <strain evidence="4">DSM 14787</strain>
    </source>
</reference>
<evidence type="ECO:0000256" key="2">
    <source>
        <dbReference type="ARBA" id="ARBA00023315"/>
    </source>
</evidence>
<dbReference type="Proteomes" id="UP000010809">
    <property type="component" value="Chromosome"/>
</dbReference>
<evidence type="ECO:0000256" key="1">
    <source>
        <dbReference type="ARBA" id="ARBA00022679"/>
    </source>
</evidence>
<dbReference type="RefSeq" id="WP_015257972.1">
    <property type="nucleotide sequence ID" value="NC_019902.2"/>
</dbReference>
<gene>
    <name evidence="4" type="primary">yncA [H]</name>
    <name evidence="4" type="ordered locus">TVNIR_1160</name>
</gene>
<dbReference type="PANTHER" id="PTHR43072:SF23">
    <property type="entry name" value="UPF0039 PROTEIN C11D3.02C"/>
    <property type="match status" value="1"/>
</dbReference>
<sequence>MASNAIIRHAHRGDAEAVAAIWNPQIRDTVFTFDHHEYPVEEVARMIDARETAGLVWLVAEEDGAVTGFATYAPFRDGEGYARTMEHTIFLDPEAAGDGLGELLMDALVNEGRARGVHSLIACVTGENEVGLKFHRDQGFEVVGSISEAGRKSGRWMDLRILQRRL</sequence>
<keyword evidence="2" id="KW-0012">Acyltransferase</keyword>
<feature type="domain" description="N-acetyltransferase" evidence="3">
    <location>
        <begin position="5"/>
        <end position="162"/>
    </location>
</feature>
<dbReference type="PANTHER" id="PTHR43072">
    <property type="entry name" value="N-ACETYLTRANSFERASE"/>
    <property type="match status" value="1"/>
</dbReference>
<dbReference type="InterPro" id="IPR000182">
    <property type="entry name" value="GNAT_dom"/>
</dbReference>
<keyword evidence="5" id="KW-1185">Reference proteome</keyword>
<name>L0DV16_THIND</name>
<dbReference type="EMBL" id="CP003989">
    <property type="protein sequence ID" value="AGA32835.1"/>
    <property type="molecule type" value="Genomic_DNA"/>
</dbReference>